<dbReference type="InterPro" id="IPR014729">
    <property type="entry name" value="Rossmann-like_a/b/a_fold"/>
</dbReference>
<evidence type="ECO:0000313" key="4">
    <source>
        <dbReference type="Proteomes" id="UP000006622"/>
    </source>
</evidence>
<dbReference type="PANTHER" id="PTHR46268">
    <property type="entry name" value="STRESS RESPONSE PROTEIN NHAX"/>
    <property type="match status" value="1"/>
</dbReference>
<dbReference type="RefSeq" id="WP_013898635.1">
    <property type="nucleotide sequence ID" value="NC_015676.1"/>
</dbReference>
<name>F7XNE8_METZD</name>
<proteinExistence type="inferred from homology"/>
<evidence type="ECO:0000313" key="3">
    <source>
        <dbReference type="EMBL" id="AEH61198.1"/>
    </source>
</evidence>
<dbReference type="Proteomes" id="UP000006622">
    <property type="component" value="Chromosome"/>
</dbReference>
<protein>
    <submittedName>
        <fullName evidence="3">UspA domain protein</fullName>
    </submittedName>
</protein>
<dbReference type="OrthoDB" id="105697at2157"/>
<dbReference type="STRING" id="679901.Mzhil_1353"/>
<dbReference type="PRINTS" id="PR01438">
    <property type="entry name" value="UNVRSLSTRESS"/>
</dbReference>
<gene>
    <name evidence="3" type="ordered locus">Mzhil_1353</name>
</gene>
<evidence type="ECO:0000256" key="1">
    <source>
        <dbReference type="ARBA" id="ARBA00008791"/>
    </source>
</evidence>
<dbReference type="Gene3D" id="3.40.50.620">
    <property type="entry name" value="HUPs"/>
    <property type="match status" value="1"/>
</dbReference>
<organism evidence="3 4">
    <name type="scientific">Methanosalsum zhilinae (strain DSM 4017 / NBRC 107636 / OCM 62 / WeN5)</name>
    <name type="common">Methanohalophilus zhilinae</name>
    <dbReference type="NCBI Taxonomy" id="679901"/>
    <lineage>
        <taxon>Archaea</taxon>
        <taxon>Methanobacteriati</taxon>
        <taxon>Methanobacteriota</taxon>
        <taxon>Stenosarchaea group</taxon>
        <taxon>Methanomicrobia</taxon>
        <taxon>Methanosarcinales</taxon>
        <taxon>Methanosarcinaceae</taxon>
        <taxon>Methanosalsum</taxon>
    </lineage>
</organism>
<dbReference type="EMBL" id="CP002101">
    <property type="protein sequence ID" value="AEH61198.1"/>
    <property type="molecule type" value="Genomic_DNA"/>
</dbReference>
<feature type="domain" description="UspA" evidence="2">
    <location>
        <begin position="6"/>
        <end position="136"/>
    </location>
</feature>
<evidence type="ECO:0000259" key="2">
    <source>
        <dbReference type="Pfam" id="PF00582"/>
    </source>
</evidence>
<dbReference type="CDD" id="cd00293">
    <property type="entry name" value="USP-like"/>
    <property type="match status" value="1"/>
</dbReference>
<sequence length="138" mass="14966">MEKSFFKKIVIATDGSDNSKYAVETGIKIAGSMGASVDAVHVIHAAWETEVDSELRDEAEKIVGYVEEKGNKENVSVEGVILIGNPAEMLIDYAQKKDADLIVMGTKGMSGIKRFMLGSVAENVVRHSKKPVMVVPKI</sequence>
<accession>F7XNE8</accession>
<keyword evidence="4" id="KW-1185">Reference proteome</keyword>
<dbReference type="SUPFAM" id="SSF52402">
    <property type="entry name" value="Adenine nucleotide alpha hydrolases-like"/>
    <property type="match status" value="1"/>
</dbReference>
<dbReference type="KEGG" id="mzh:Mzhil_1353"/>
<dbReference type="GeneID" id="10822989"/>
<dbReference type="InterPro" id="IPR006015">
    <property type="entry name" value="Universal_stress_UspA"/>
</dbReference>
<dbReference type="PANTHER" id="PTHR46268:SF6">
    <property type="entry name" value="UNIVERSAL STRESS PROTEIN UP12"/>
    <property type="match status" value="1"/>
</dbReference>
<dbReference type="AlphaFoldDB" id="F7XNE8"/>
<comment type="similarity">
    <text evidence="1">Belongs to the universal stress protein A family.</text>
</comment>
<dbReference type="HOGENOM" id="CLU_049301_11_1_2"/>
<dbReference type="Pfam" id="PF00582">
    <property type="entry name" value="Usp"/>
    <property type="match status" value="1"/>
</dbReference>
<dbReference type="InterPro" id="IPR006016">
    <property type="entry name" value="UspA"/>
</dbReference>
<reference evidence="3 4" key="1">
    <citation type="submission" date="2010-07" db="EMBL/GenBank/DDBJ databases">
        <title>The complete genome of Methanosalsum zhilinae DSM 4017.</title>
        <authorList>
            <consortium name="US DOE Joint Genome Institute (JGI-PGF)"/>
            <person name="Lucas S."/>
            <person name="Copeland A."/>
            <person name="Lapidus A."/>
            <person name="Glavina del Rio T."/>
            <person name="Dalin E."/>
            <person name="Tice H."/>
            <person name="Bruce D."/>
            <person name="Goodwin L."/>
            <person name="Pitluck S."/>
            <person name="Kyrpides N."/>
            <person name="Mavromatis K."/>
            <person name="Ovchinnikova G."/>
            <person name="Daligault H."/>
            <person name="Detter J.C."/>
            <person name="Han C."/>
            <person name="Tapia R."/>
            <person name="Larimer F."/>
            <person name="Land M."/>
            <person name="Hauser L."/>
            <person name="Markowitz V."/>
            <person name="Cheng J.-F."/>
            <person name="Hugenholtz P."/>
            <person name="Woyke T."/>
            <person name="Wu D."/>
            <person name="Spring S."/>
            <person name="Schueler E."/>
            <person name="Brambilla E."/>
            <person name="Klenk H.-P."/>
            <person name="Eisen J.A."/>
        </authorList>
    </citation>
    <scope>NUCLEOTIDE SEQUENCE [LARGE SCALE GENOMIC DNA]</scope>
    <source>
        <strain evidence="4">DSM 4017 / NBRC 107636 / OCM 62 / WeN5</strain>
    </source>
</reference>